<dbReference type="Proteomes" id="UP000825051">
    <property type="component" value="Chromosome"/>
</dbReference>
<keyword evidence="3" id="KW-1185">Reference proteome</keyword>
<feature type="domain" description="Glyoxalase/fosfomycin resistance/dioxygenase" evidence="1">
    <location>
        <begin position="8"/>
        <end position="144"/>
    </location>
</feature>
<dbReference type="PANTHER" id="PTHR35006">
    <property type="entry name" value="GLYOXALASE FAMILY PROTEIN (AFU_ORTHOLOGUE AFUA_5G14830)"/>
    <property type="match status" value="1"/>
</dbReference>
<dbReference type="EMBL" id="CP080507">
    <property type="protein sequence ID" value="QYM78021.1"/>
    <property type="molecule type" value="Genomic_DNA"/>
</dbReference>
<gene>
    <name evidence="2" type="ORF">K0B96_11950</name>
</gene>
<name>A0A8F9TU19_9BACT</name>
<organism evidence="2 3">
    <name type="scientific">Horticoccus luteus</name>
    <dbReference type="NCBI Taxonomy" id="2862869"/>
    <lineage>
        <taxon>Bacteria</taxon>
        <taxon>Pseudomonadati</taxon>
        <taxon>Verrucomicrobiota</taxon>
        <taxon>Opitutia</taxon>
        <taxon>Opitutales</taxon>
        <taxon>Opitutaceae</taxon>
        <taxon>Horticoccus</taxon>
    </lineage>
</organism>
<proteinExistence type="predicted"/>
<accession>A0A8F9TU19</accession>
<reference evidence="2" key="1">
    <citation type="submission" date="2021-08" db="EMBL/GenBank/DDBJ databases">
        <title>Genome of a novel bacterium of the phylum Verrucomicrobia, Oleiharenicola sp. KSB-15.</title>
        <authorList>
            <person name="Chung J.-H."/>
            <person name="Ahn J.-H."/>
            <person name="Yoon Y."/>
            <person name="Kim D.-Y."/>
            <person name="An S.-H."/>
            <person name="Park I."/>
            <person name="Yeon J."/>
        </authorList>
    </citation>
    <scope>NUCLEOTIDE SEQUENCE</scope>
    <source>
        <strain evidence="2">KSB-15</strain>
    </source>
</reference>
<dbReference type="RefSeq" id="WP_220161125.1">
    <property type="nucleotide sequence ID" value="NZ_CP080507.1"/>
</dbReference>
<dbReference type="KEGG" id="ole:K0B96_11950"/>
<dbReference type="Pfam" id="PF00903">
    <property type="entry name" value="Glyoxalase"/>
    <property type="match status" value="1"/>
</dbReference>
<dbReference type="SUPFAM" id="SSF54593">
    <property type="entry name" value="Glyoxalase/Bleomycin resistance protein/Dihydroxybiphenyl dioxygenase"/>
    <property type="match status" value="1"/>
</dbReference>
<dbReference type="AlphaFoldDB" id="A0A8F9TU19"/>
<protein>
    <submittedName>
        <fullName evidence="2">VOC family protein</fullName>
    </submittedName>
</protein>
<dbReference type="InterPro" id="IPR004360">
    <property type="entry name" value="Glyas_Fos-R_dOase_dom"/>
</dbReference>
<evidence type="ECO:0000313" key="2">
    <source>
        <dbReference type="EMBL" id="QYM78021.1"/>
    </source>
</evidence>
<dbReference type="Gene3D" id="3.10.180.10">
    <property type="entry name" value="2,3-Dihydroxybiphenyl 1,2-Dioxygenase, domain 1"/>
    <property type="match status" value="1"/>
</dbReference>
<dbReference type="PANTHER" id="PTHR35006:SF4">
    <property type="entry name" value="BLR7706 PROTEIN"/>
    <property type="match status" value="1"/>
</dbReference>
<sequence>MNGRRGLLHHQNIIVSNVARSAPFYAAMLGYLGYELSGSHRGEGHEYDDWRRNDLDAPHEFGIGGVSPEYVDVPYRHGAVGHHTHVAFNAADRADVDRFYADVLVPLEQQGLCRVEDPPGDCPEYGEPYYATFFYDPDGLKYEFVFTAARHRRK</sequence>
<evidence type="ECO:0000259" key="1">
    <source>
        <dbReference type="Pfam" id="PF00903"/>
    </source>
</evidence>
<evidence type="ECO:0000313" key="3">
    <source>
        <dbReference type="Proteomes" id="UP000825051"/>
    </source>
</evidence>
<dbReference type="InterPro" id="IPR029068">
    <property type="entry name" value="Glyas_Bleomycin-R_OHBP_Dase"/>
</dbReference>